<dbReference type="Proteomes" id="UP001652582">
    <property type="component" value="Chromosome 11"/>
</dbReference>
<evidence type="ECO:0000256" key="1">
    <source>
        <dbReference type="SAM" id="Phobius"/>
    </source>
</evidence>
<dbReference type="GeneID" id="112049689"/>
<accession>A0A6J1N969</accession>
<dbReference type="OrthoDB" id="7377188at2759"/>
<protein>
    <submittedName>
        <fullName evidence="4">Uncharacterized protein LOC112049689</fullName>
    </submittedName>
</protein>
<keyword evidence="3" id="KW-1185">Reference proteome</keyword>
<organism evidence="3 4">
    <name type="scientific">Bicyclus anynana</name>
    <name type="common">Squinting bush brown butterfly</name>
    <dbReference type="NCBI Taxonomy" id="110368"/>
    <lineage>
        <taxon>Eukaryota</taxon>
        <taxon>Metazoa</taxon>
        <taxon>Ecdysozoa</taxon>
        <taxon>Arthropoda</taxon>
        <taxon>Hexapoda</taxon>
        <taxon>Insecta</taxon>
        <taxon>Pterygota</taxon>
        <taxon>Neoptera</taxon>
        <taxon>Endopterygota</taxon>
        <taxon>Lepidoptera</taxon>
        <taxon>Glossata</taxon>
        <taxon>Ditrysia</taxon>
        <taxon>Papilionoidea</taxon>
        <taxon>Nymphalidae</taxon>
        <taxon>Satyrinae</taxon>
        <taxon>Satyrini</taxon>
        <taxon>Mycalesina</taxon>
        <taxon>Bicyclus</taxon>
    </lineage>
</organism>
<feature type="chain" id="PRO_5046141470" evidence="2">
    <location>
        <begin position="23"/>
        <end position="275"/>
    </location>
</feature>
<keyword evidence="2" id="KW-0732">Signal</keyword>
<dbReference type="KEGG" id="bany:112049689"/>
<reference evidence="4" key="1">
    <citation type="submission" date="2025-08" db="UniProtKB">
        <authorList>
            <consortium name="RefSeq"/>
        </authorList>
    </citation>
    <scope>IDENTIFICATION</scope>
</reference>
<evidence type="ECO:0000256" key="2">
    <source>
        <dbReference type="SAM" id="SignalP"/>
    </source>
</evidence>
<dbReference type="RefSeq" id="XP_023943454.2">
    <property type="nucleotide sequence ID" value="XM_024087686.2"/>
</dbReference>
<name>A0A6J1N969_BICAN</name>
<sequence>MKIYKLQVILMYCYLCLYLSAGDPVLYPPFEFRREPREMGANKLSFPNSNFPPRAYHVPQQQIIHTGAMQSQPVPNAEKVQTENTSFSYNRFLDAVNDISGKNGEEYQMRSANQVDDVSKYKIPPTDGYARPNFDSWVPTIHDTASIYTPIQHQSSKASPKFSLLEPVSKMSGKMSGLMELIFALLGSSSNNLLTKDFKDILIEGIIKPMFVVKGGIKVLISKLSIPLVALVLINVEVLVTVWWLWDDCQKQQPQPYQPYYPQPVTDNYSYNTTY</sequence>
<evidence type="ECO:0000313" key="3">
    <source>
        <dbReference type="Proteomes" id="UP001652582"/>
    </source>
</evidence>
<keyword evidence="1" id="KW-0812">Transmembrane</keyword>
<keyword evidence="1" id="KW-0472">Membrane</keyword>
<dbReference type="AlphaFoldDB" id="A0A6J1N969"/>
<gene>
    <name evidence="4" type="primary">LOC112049689</name>
</gene>
<feature type="signal peptide" evidence="2">
    <location>
        <begin position="1"/>
        <end position="22"/>
    </location>
</feature>
<evidence type="ECO:0000313" key="4">
    <source>
        <dbReference type="RefSeq" id="XP_023943454.2"/>
    </source>
</evidence>
<proteinExistence type="predicted"/>
<keyword evidence="1" id="KW-1133">Transmembrane helix</keyword>
<feature type="transmembrane region" description="Helical" evidence="1">
    <location>
        <begin position="224"/>
        <end position="246"/>
    </location>
</feature>